<comment type="cofactor">
    <cofactor evidence="1 6">
        <name>FAD</name>
        <dbReference type="ChEBI" id="CHEBI:57692"/>
    </cofactor>
</comment>
<evidence type="ECO:0000256" key="4">
    <source>
        <dbReference type="ARBA" id="ARBA00022827"/>
    </source>
</evidence>
<dbReference type="Pfam" id="PF02771">
    <property type="entry name" value="Acyl-CoA_dh_N"/>
    <property type="match status" value="1"/>
</dbReference>
<dbReference type="Gene3D" id="1.20.140.10">
    <property type="entry name" value="Butyryl-CoA Dehydrogenase, subunit A, domain 3"/>
    <property type="match status" value="1"/>
</dbReference>
<dbReference type="Gene3D" id="1.10.540.10">
    <property type="entry name" value="Acyl-CoA dehydrogenase/oxidase, N-terminal domain"/>
    <property type="match status" value="1"/>
</dbReference>
<feature type="domain" description="Acyl-CoA dehydrogenase/oxidase N-terminal" evidence="9">
    <location>
        <begin position="7"/>
        <end position="118"/>
    </location>
</feature>
<feature type="domain" description="Acyl-CoA oxidase/dehydrogenase middle" evidence="8">
    <location>
        <begin position="124"/>
        <end position="227"/>
    </location>
</feature>
<dbReference type="OrthoDB" id="275197at2157"/>
<dbReference type="InterPro" id="IPR009100">
    <property type="entry name" value="AcylCoA_DH/oxidase_NM_dom_sf"/>
</dbReference>
<dbReference type="HOGENOM" id="CLU_018204_0_2_2"/>
<feature type="domain" description="Acyl-CoA dehydrogenase/oxidase C-terminal" evidence="7">
    <location>
        <begin position="241"/>
        <end position="399"/>
    </location>
</feature>
<dbReference type="PIRSF" id="PIRSF016578">
    <property type="entry name" value="HsaA"/>
    <property type="match status" value="1"/>
</dbReference>
<sequence length="405" mass="44301">MDFELSREDRLFLESVKSFAERVIAPRWVDLDEGKWPIEEAAARLGEAGLLGIPLSSKYGGQDGTFLQAALAVEELAYADPSLAVPVYVLLETAWPYMVQRYGREEAKEEVLPEVARGRAFVGIGSTEPQGGSDVASVVTKAVKEGDLWKLYGEKNMVTGVATILNLPYGGGVVAITRTGRVEDKHRGITTFLALLKRRGRVTPGFTHRDWDEIGRHGLPTGYLTLEGLPVEEVFMLGELNGGFKVAMEGFNLARTVIGAASVGAARWLLDRGLEWIRQRVVFGRPIASYQAVSFRFAELYARLQAAQLAVYKAAWVADRFYRGDSAFTVQDVATAGAVAKLLAVPLAVEVALEVMKWFGGASYFKETNVARALLGVLSYYVGAEGAENIMKLIIARNVVGREFV</sequence>
<evidence type="ECO:0000256" key="2">
    <source>
        <dbReference type="ARBA" id="ARBA00009347"/>
    </source>
</evidence>
<comment type="similarity">
    <text evidence="2 6">Belongs to the acyl-CoA dehydrogenase family.</text>
</comment>
<keyword evidence="11" id="KW-1185">Reference proteome</keyword>
<dbReference type="InterPro" id="IPR046373">
    <property type="entry name" value="Acyl-CoA_Oxase/DH_mid-dom_sf"/>
</dbReference>
<proteinExistence type="inferred from homology"/>
<dbReference type="SUPFAM" id="SSF56645">
    <property type="entry name" value="Acyl-CoA dehydrogenase NM domain-like"/>
    <property type="match status" value="1"/>
</dbReference>
<dbReference type="EMBL" id="CP000561">
    <property type="protein sequence ID" value="ABO07636.1"/>
    <property type="molecule type" value="Genomic_DNA"/>
</dbReference>
<dbReference type="AlphaFoldDB" id="A3MSL9"/>
<evidence type="ECO:0000256" key="5">
    <source>
        <dbReference type="ARBA" id="ARBA00023002"/>
    </source>
</evidence>
<dbReference type="Proteomes" id="UP000001431">
    <property type="component" value="Chromosome"/>
</dbReference>
<evidence type="ECO:0000313" key="11">
    <source>
        <dbReference type="Proteomes" id="UP000001431"/>
    </source>
</evidence>
<dbReference type="KEGG" id="pcl:Pcal_0199"/>
<name>A3MSL9_PYRCJ</name>
<dbReference type="RefSeq" id="WP_011848893.1">
    <property type="nucleotide sequence ID" value="NC_009073.1"/>
</dbReference>
<reference evidence="10" key="1">
    <citation type="submission" date="2007-02" db="EMBL/GenBank/DDBJ databases">
        <title>Complete sequence of Pyrobaculum calidifontis JCM 11548.</title>
        <authorList>
            <consortium name="US DOE Joint Genome Institute"/>
            <person name="Copeland A."/>
            <person name="Lucas S."/>
            <person name="Lapidus A."/>
            <person name="Barry K."/>
            <person name="Glavina del Rio T."/>
            <person name="Dalin E."/>
            <person name="Tice H."/>
            <person name="Pitluck S."/>
            <person name="Chain P."/>
            <person name="Malfatti S."/>
            <person name="Shin M."/>
            <person name="Vergez L."/>
            <person name="Schmutz J."/>
            <person name="Larimer F."/>
            <person name="Land M."/>
            <person name="Hauser L."/>
            <person name="Kyrpides N."/>
            <person name="Mikhailova N."/>
            <person name="Cozen A.E."/>
            <person name="Fitz-Gibbon S.T."/>
            <person name="House C.H."/>
            <person name="Saltikov C."/>
            <person name="Lowe T.M."/>
            <person name="Richardson P."/>
        </authorList>
    </citation>
    <scope>NUCLEOTIDE SEQUENCE [LARGE SCALE GENOMIC DNA]</scope>
    <source>
        <strain evidence="10">JCM 11548</strain>
    </source>
</reference>
<dbReference type="InterPro" id="IPR006091">
    <property type="entry name" value="Acyl-CoA_Oxase/DH_mid-dom"/>
</dbReference>
<dbReference type="FunFam" id="1.20.140.10:FF:000001">
    <property type="entry name" value="Acyl-CoA dehydrogenase"/>
    <property type="match status" value="1"/>
</dbReference>
<dbReference type="SUPFAM" id="SSF47203">
    <property type="entry name" value="Acyl-CoA dehydrogenase C-terminal domain-like"/>
    <property type="match status" value="1"/>
</dbReference>
<evidence type="ECO:0000313" key="10">
    <source>
        <dbReference type="EMBL" id="ABO07636.1"/>
    </source>
</evidence>
<dbReference type="eggNOG" id="arCOG04310">
    <property type="taxonomic scope" value="Archaea"/>
</dbReference>
<evidence type="ECO:0000259" key="9">
    <source>
        <dbReference type="Pfam" id="PF02771"/>
    </source>
</evidence>
<keyword evidence="5 6" id="KW-0560">Oxidoreductase</keyword>
<evidence type="ECO:0000256" key="1">
    <source>
        <dbReference type="ARBA" id="ARBA00001974"/>
    </source>
</evidence>
<accession>A3MSL9</accession>
<organism evidence="10 11">
    <name type="scientific">Pyrobaculum calidifontis (strain DSM 21063 / JCM 11548 / VA1)</name>
    <dbReference type="NCBI Taxonomy" id="410359"/>
    <lineage>
        <taxon>Archaea</taxon>
        <taxon>Thermoproteota</taxon>
        <taxon>Thermoprotei</taxon>
        <taxon>Thermoproteales</taxon>
        <taxon>Thermoproteaceae</taxon>
        <taxon>Pyrobaculum</taxon>
    </lineage>
</organism>
<evidence type="ECO:0000256" key="3">
    <source>
        <dbReference type="ARBA" id="ARBA00022630"/>
    </source>
</evidence>
<dbReference type="GeneID" id="4908738"/>
<keyword evidence="4 6" id="KW-0274">FAD</keyword>
<dbReference type="InterPro" id="IPR037069">
    <property type="entry name" value="AcylCoA_DH/ox_N_sf"/>
</dbReference>
<dbReference type="Pfam" id="PF02770">
    <property type="entry name" value="Acyl-CoA_dh_M"/>
    <property type="match status" value="1"/>
</dbReference>
<dbReference type="STRING" id="410359.Pcal_0199"/>
<keyword evidence="3 6" id="KW-0285">Flavoprotein</keyword>
<dbReference type="Gene3D" id="2.40.110.10">
    <property type="entry name" value="Butyryl-CoA Dehydrogenase, subunit A, domain 2"/>
    <property type="match status" value="1"/>
</dbReference>
<dbReference type="PANTHER" id="PTHR43884:SF37">
    <property type="entry name" value="ACYL-COA DEHYDROGENASE"/>
    <property type="match status" value="1"/>
</dbReference>
<protein>
    <submittedName>
        <fullName evidence="10">Acyl-CoA dehydrogenase domain protein</fullName>
    </submittedName>
</protein>
<evidence type="ECO:0000256" key="6">
    <source>
        <dbReference type="RuleBase" id="RU362125"/>
    </source>
</evidence>
<evidence type="ECO:0000259" key="7">
    <source>
        <dbReference type="Pfam" id="PF00441"/>
    </source>
</evidence>
<evidence type="ECO:0000259" key="8">
    <source>
        <dbReference type="Pfam" id="PF02770"/>
    </source>
</evidence>
<dbReference type="Pfam" id="PF00441">
    <property type="entry name" value="Acyl-CoA_dh_1"/>
    <property type="match status" value="1"/>
</dbReference>
<gene>
    <name evidence="10" type="ordered locus">Pcal_0199</name>
</gene>
<dbReference type="PANTHER" id="PTHR43884">
    <property type="entry name" value="ACYL-COA DEHYDROGENASE"/>
    <property type="match status" value="1"/>
</dbReference>
<dbReference type="InterPro" id="IPR013786">
    <property type="entry name" value="AcylCoA_DH/ox_N"/>
</dbReference>
<dbReference type="InterPro" id="IPR036250">
    <property type="entry name" value="AcylCo_DH-like_C"/>
</dbReference>
<dbReference type="InterPro" id="IPR009075">
    <property type="entry name" value="AcylCo_DH/oxidase_C"/>
</dbReference>
<dbReference type="GO" id="GO:0050660">
    <property type="term" value="F:flavin adenine dinucleotide binding"/>
    <property type="evidence" value="ECO:0007669"/>
    <property type="project" value="InterPro"/>
</dbReference>
<dbReference type="GO" id="GO:0003995">
    <property type="term" value="F:acyl-CoA dehydrogenase activity"/>
    <property type="evidence" value="ECO:0007669"/>
    <property type="project" value="TreeGrafter"/>
</dbReference>